<organism evidence="2 3">
    <name type="scientific">Niveomyces insectorum RCEF 264</name>
    <dbReference type="NCBI Taxonomy" id="1081102"/>
    <lineage>
        <taxon>Eukaryota</taxon>
        <taxon>Fungi</taxon>
        <taxon>Dikarya</taxon>
        <taxon>Ascomycota</taxon>
        <taxon>Pezizomycotina</taxon>
        <taxon>Sordariomycetes</taxon>
        <taxon>Hypocreomycetidae</taxon>
        <taxon>Hypocreales</taxon>
        <taxon>Cordycipitaceae</taxon>
        <taxon>Niveomyces</taxon>
    </lineage>
</organism>
<dbReference type="EMBL" id="AZHD01000003">
    <property type="protein sequence ID" value="OAA65942.1"/>
    <property type="molecule type" value="Genomic_DNA"/>
</dbReference>
<dbReference type="AlphaFoldDB" id="A0A162JA63"/>
<evidence type="ECO:0000313" key="2">
    <source>
        <dbReference type="EMBL" id="OAA65942.1"/>
    </source>
</evidence>
<protein>
    <submittedName>
        <fullName evidence="2">Uncharacterized protein</fullName>
    </submittedName>
</protein>
<name>A0A162JA63_9HYPO</name>
<evidence type="ECO:0000313" key="3">
    <source>
        <dbReference type="Proteomes" id="UP000076874"/>
    </source>
</evidence>
<feature type="region of interest" description="Disordered" evidence="1">
    <location>
        <begin position="582"/>
        <end position="602"/>
    </location>
</feature>
<evidence type="ECO:0000256" key="1">
    <source>
        <dbReference type="SAM" id="MobiDB-lite"/>
    </source>
</evidence>
<gene>
    <name evidence="2" type="ORF">SPI_02729</name>
</gene>
<dbReference type="Proteomes" id="UP000076874">
    <property type="component" value="Unassembled WGS sequence"/>
</dbReference>
<keyword evidence="3" id="KW-1185">Reference proteome</keyword>
<sequence length="621" mass="68393">MGIGTKDQMERNRQLVLYTGTDANRTYSRNLAKWRDALDRAKAITAGVAPSSLRLEHVLSRTPSLPERIPRNEDDTLKGYSVWSGRVDNDCPCTRKCEPDEVCLLGTKHPVICTISTTSNFATWDGTRHNGIALLVLGWAYVLTADLAERRGQELEYLDQPRVDRGGDPTLQLVRLDYATARERVWWNRLLGDLAYGVKGEQASPWTVQTENFGVFFADNNGNTATDSPPTPPPSAREAAVFVSRFCRSLGLGSQCTAALAVALTLPLRSSAKRSASVTIELPALCLPEAVGPAGEFVIDDAAVAVQPPPEFALLGRFMALSINPLIFGPALWSAFWAPGVPCNYSAAWTRAVHRILEPILSAGDLALFAKVMACISEDLAPLWLGMALGGSSGMANKVLTYLADVVPYPAARPSMTAAAWTGVPNSFLDVHPPGPHVRPNGCVSRAQVWRLRHDFHTVYEDGPTNFPRMPPLGWPPFGTMREEDVELELRRHLRCNHQWTYEGWTWRPGTDVDKGLPDLSGARTKARSTVAIPRRARTVRIPHKHLKSIRTASKTVTEHIFWWANSQVEKGMGGTIVQPIPSGRQTADAGGSPTRPASFNPERIRAWRDDVVQKNWAARH</sequence>
<accession>A0A162JA63</accession>
<dbReference type="OrthoDB" id="3549294at2759"/>
<proteinExistence type="predicted"/>
<comment type="caution">
    <text evidence="2">The sequence shown here is derived from an EMBL/GenBank/DDBJ whole genome shotgun (WGS) entry which is preliminary data.</text>
</comment>
<reference evidence="2 3" key="1">
    <citation type="journal article" date="2016" name="Genome Biol. Evol.">
        <title>Divergent and convergent evolution of fungal pathogenicity.</title>
        <authorList>
            <person name="Shang Y."/>
            <person name="Xiao G."/>
            <person name="Zheng P."/>
            <person name="Cen K."/>
            <person name="Zhan S."/>
            <person name="Wang C."/>
        </authorList>
    </citation>
    <scope>NUCLEOTIDE SEQUENCE [LARGE SCALE GENOMIC DNA]</scope>
    <source>
        <strain evidence="2 3">RCEF 264</strain>
    </source>
</reference>